<dbReference type="AlphaFoldDB" id="Q1GUH1"/>
<protein>
    <submittedName>
        <fullName evidence="2">Uncharacterized protein</fullName>
    </submittedName>
</protein>
<gene>
    <name evidence="2" type="ordered locus">Sala_0984</name>
</gene>
<accession>Q1GUH1</accession>
<dbReference type="RefSeq" id="WP_011541289.1">
    <property type="nucleotide sequence ID" value="NC_008048.1"/>
</dbReference>
<keyword evidence="3" id="KW-1185">Reference proteome</keyword>
<dbReference type="STRING" id="317655.Sala_0984"/>
<feature type="region of interest" description="Disordered" evidence="1">
    <location>
        <begin position="1"/>
        <end position="28"/>
    </location>
</feature>
<dbReference type="Proteomes" id="UP000006578">
    <property type="component" value="Chromosome"/>
</dbReference>
<proteinExistence type="predicted"/>
<organism evidence="2 3">
    <name type="scientific">Sphingopyxis alaskensis (strain DSM 13593 / LMG 18877 / RB2256)</name>
    <name type="common">Sphingomonas alaskensis</name>
    <dbReference type="NCBI Taxonomy" id="317655"/>
    <lineage>
        <taxon>Bacteria</taxon>
        <taxon>Pseudomonadati</taxon>
        <taxon>Pseudomonadota</taxon>
        <taxon>Alphaproteobacteria</taxon>
        <taxon>Sphingomonadales</taxon>
        <taxon>Sphingomonadaceae</taxon>
        <taxon>Sphingopyxis</taxon>
    </lineage>
</organism>
<evidence type="ECO:0000313" key="2">
    <source>
        <dbReference type="EMBL" id="ABF52701.1"/>
    </source>
</evidence>
<dbReference type="HOGENOM" id="CLU_1703105_0_0_5"/>
<evidence type="ECO:0000256" key="1">
    <source>
        <dbReference type="SAM" id="MobiDB-lite"/>
    </source>
</evidence>
<name>Q1GUH1_SPHAL</name>
<dbReference type="EMBL" id="CP000356">
    <property type="protein sequence ID" value="ABF52701.1"/>
    <property type="molecule type" value="Genomic_DNA"/>
</dbReference>
<evidence type="ECO:0000313" key="3">
    <source>
        <dbReference type="Proteomes" id="UP000006578"/>
    </source>
</evidence>
<reference evidence="2 3" key="1">
    <citation type="journal article" date="2009" name="Proc. Natl. Acad. Sci. U.S.A.">
        <title>The genomic basis of trophic strategy in marine bacteria.</title>
        <authorList>
            <person name="Lauro F.M."/>
            <person name="McDougald D."/>
            <person name="Thomas T."/>
            <person name="Williams T.J."/>
            <person name="Egan S."/>
            <person name="Rice S."/>
            <person name="DeMaere M.Z."/>
            <person name="Ting L."/>
            <person name="Ertan H."/>
            <person name="Johnson J."/>
            <person name="Ferriera S."/>
            <person name="Lapidus A."/>
            <person name="Anderson I."/>
            <person name="Kyrpides N."/>
            <person name="Munk A.C."/>
            <person name="Detter C."/>
            <person name="Han C.S."/>
            <person name="Brown M.V."/>
            <person name="Robb F.T."/>
            <person name="Kjelleberg S."/>
            <person name="Cavicchioli R."/>
        </authorList>
    </citation>
    <scope>NUCLEOTIDE SEQUENCE [LARGE SCALE GENOMIC DNA]</scope>
    <source>
        <strain evidence="3">DSM 13593 / LMG 18877 / RB2256</strain>
    </source>
</reference>
<dbReference type="OrthoDB" id="7433498at2"/>
<dbReference type="KEGG" id="sal:Sala_0984"/>
<sequence length="154" mass="16254">MSSIGSPSSLPAGEGSAEEPDALPPRNSIVTQAGDFIVTGDGKYIVTESGDEGDATDRPISVDSVDWTGLASKASQAHIVEIRRNVIALQQAIMQSDASIDAKTDACKRVEAVILLLEAPNVPWRQIVELLNHSSVTAFLTALNIIQFIIGLAS</sequence>